<feature type="domain" description="Glycosyltransferase subfamily 4-like N-terminal" evidence="2">
    <location>
        <begin position="14"/>
        <end position="166"/>
    </location>
</feature>
<dbReference type="EMBL" id="ABCK01000034">
    <property type="protein sequence ID" value="EDM25182.1"/>
    <property type="molecule type" value="Genomic_DNA"/>
</dbReference>
<dbReference type="PANTHER" id="PTHR12526">
    <property type="entry name" value="GLYCOSYLTRANSFERASE"/>
    <property type="match status" value="1"/>
</dbReference>
<organism evidence="3 4">
    <name type="scientific">Lentisphaera araneosa HTCC2155</name>
    <dbReference type="NCBI Taxonomy" id="313628"/>
    <lineage>
        <taxon>Bacteria</taxon>
        <taxon>Pseudomonadati</taxon>
        <taxon>Lentisphaerota</taxon>
        <taxon>Lentisphaeria</taxon>
        <taxon>Lentisphaerales</taxon>
        <taxon>Lentisphaeraceae</taxon>
        <taxon>Lentisphaera</taxon>
    </lineage>
</organism>
<evidence type="ECO:0000259" key="1">
    <source>
        <dbReference type="Pfam" id="PF00534"/>
    </source>
</evidence>
<dbReference type="PANTHER" id="PTHR12526:SF630">
    <property type="entry name" value="GLYCOSYLTRANSFERASE"/>
    <property type="match status" value="1"/>
</dbReference>
<evidence type="ECO:0000313" key="4">
    <source>
        <dbReference type="Proteomes" id="UP000004947"/>
    </source>
</evidence>
<dbReference type="STRING" id="313628.LNTAR_03099"/>
<proteinExistence type="predicted"/>
<comment type="caution">
    <text evidence="3">The sequence shown here is derived from an EMBL/GenBank/DDBJ whole genome shotgun (WGS) entry which is preliminary data.</text>
</comment>
<keyword evidence="4" id="KW-1185">Reference proteome</keyword>
<gene>
    <name evidence="3" type="ORF">LNTAR_03099</name>
</gene>
<dbReference type="AlphaFoldDB" id="A6DT07"/>
<dbReference type="eggNOG" id="COG0438">
    <property type="taxonomic scope" value="Bacteria"/>
</dbReference>
<evidence type="ECO:0000259" key="2">
    <source>
        <dbReference type="Pfam" id="PF13439"/>
    </source>
</evidence>
<dbReference type="GO" id="GO:0016757">
    <property type="term" value="F:glycosyltransferase activity"/>
    <property type="evidence" value="ECO:0007669"/>
    <property type="project" value="InterPro"/>
</dbReference>
<dbReference type="InterPro" id="IPR028098">
    <property type="entry name" value="Glyco_trans_4-like_N"/>
</dbReference>
<dbReference type="Pfam" id="PF13439">
    <property type="entry name" value="Glyco_transf_4"/>
    <property type="match status" value="1"/>
</dbReference>
<reference evidence="3 4" key="1">
    <citation type="journal article" date="2010" name="J. Bacteriol.">
        <title>Genome sequence of Lentisphaera araneosa HTCC2155T, the type species of the order Lentisphaerales in the phylum Lentisphaerae.</title>
        <authorList>
            <person name="Thrash J.C."/>
            <person name="Cho J.C."/>
            <person name="Vergin K.L."/>
            <person name="Morris R.M."/>
            <person name="Giovannoni S.J."/>
        </authorList>
    </citation>
    <scope>NUCLEOTIDE SEQUENCE [LARGE SCALE GENOMIC DNA]</scope>
    <source>
        <strain evidence="3 4">HTCC2155</strain>
    </source>
</reference>
<feature type="domain" description="Glycosyl transferase family 1" evidence="1">
    <location>
        <begin position="180"/>
        <end position="314"/>
    </location>
</feature>
<dbReference type="CDD" id="cd03811">
    <property type="entry name" value="GT4_GT28_WabH-like"/>
    <property type="match status" value="1"/>
</dbReference>
<dbReference type="OrthoDB" id="258796at2"/>
<dbReference type="Gene3D" id="3.40.50.2000">
    <property type="entry name" value="Glycogen Phosphorylase B"/>
    <property type="match status" value="2"/>
</dbReference>
<dbReference type="SUPFAM" id="SSF53756">
    <property type="entry name" value="UDP-Glycosyltransferase/glycogen phosphorylase"/>
    <property type="match status" value="1"/>
</dbReference>
<dbReference type="RefSeq" id="WP_007280957.1">
    <property type="nucleotide sequence ID" value="NZ_ABCK01000034.1"/>
</dbReference>
<sequence length="353" mass="39657">MRVIQLTTELLLAGAERVILELSRELVRLGHEVLVISLAPIPQDRNQTIVDDLEQAGVKYESLNLSKKNPFGVFKLRRLLKEFKTDVVHAHMIHSNLLSRLLVPTKIQLINTVHIAERRSNKGWHFLWDRLTFSEHVTQTCVSKAVADFHAKKIGVESLPVVYNGLTCPPKLSSQTLKSLRKEWGLDHCNKIMGSVGRLNQQKGYDWFLKELKGVTVPPEEKWGLVILGEGEERTQLEALVKELPDNIKCVLPGFRSDAASCIGAFDCFVMPSNYEGFGLTLIEAMSHGVPIVANAVDSLPELMEYYDNGVCSTKINFIAQVQQAIQKSKVQGTFPFTVQKMADEYLALYEGQ</sequence>
<protein>
    <submittedName>
        <fullName evidence="3">Predicted glycosyltransferase</fullName>
    </submittedName>
</protein>
<accession>A6DT07</accession>
<keyword evidence="3" id="KW-0808">Transferase</keyword>
<dbReference type="InterPro" id="IPR001296">
    <property type="entry name" value="Glyco_trans_1"/>
</dbReference>
<dbReference type="Pfam" id="PF00534">
    <property type="entry name" value="Glycos_transf_1"/>
    <property type="match status" value="1"/>
</dbReference>
<evidence type="ECO:0000313" key="3">
    <source>
        <dbReference type="EMBL" id="EDM25182.1"/>
    </source>
</evidence>
<dbReference type="Proteomes" id="UP000004947">
    <property type="component" value="Unassembled WGS sequence"/>
</dbReference>
<name>A6DT07_9BACT</name>